<dbReference type="GeneID" id="111349708"/>
<dbReference type="OrthoDB" id="7432491at2759"/>
<gene>
    <name evidence="4" type="primary">LOC111349708</name>
</gene>
<proteinExistence type="predicted"/>
<dbReference type="AlphaFoldDB" id="A0A9J7IIS7"/>
<feature type="compositionally biased region" description="Low complexity" evidence="1">
    <location>
        <begin position="877"/>
        <end position="888"/>
    </location>
</feature>
<feature type="region of interest" description="Disordered" evidence="1">
    <location>
        <begin position="518"/>
        <end position="910"/>
    </location>
</feature>
<evidence type="ECO:0000256" key="2">
    <source>
        <dbReference type="SAM" id="SignalP"/>
    </source>
</evidence>
<feature type="compositionally biased region" description="Basic residues" evidence="1">
    <location>
        <begin position="792"/>
        <end position="801"/>
    </location>
</feature>
<reference evidence="4" key="1">
    <citation type="submission" date="2025-08" db="UniProtKB">
        <authorList>
            <consortium name="RefSeq"/>
        </authorList>
    </citation>
    <scope>IDENTIFICATION</scope>
    <source>
        <strain evidence="4">Ishihara</strain>
        <tissue evidence="4">Whole body</tissue>
    </source>
</reference>
<feature type="compositionally biased region" description="Pro residues" evidence="1">
    <location>
        <begin position="646"/>
        <end position="666"/>
    </location>
</feature>
<dbReference type="RefSeq" id="XP_022816686.1">
    <property type="nucleotide sequence ID" value="XM_022960918.1"/>
</dbReference>
<protein>
    <submittedName>
        <fullName evidence="4">Uncharacterized protein LOC111349708 isoform X1</fullName>
    </submittedName>
</protein>
<sequence>MKFVGIIFCVLLFCSKIVDSNPQSEGQIRQRAYQSSNWPVNKNVANEEYPDTDFAQSQNGDTLINQEPNENVRNYYPNQARYTNDFRYNKGPILSQRAEVLANDDSSEDGRILESYPSRVERYPLRTSQVRLDDQNKRNWQQPNQYLRSQVVISENERPLETVEEPYRPVQFVKPKYIPPVNQRFRQPDRSFVAREQYPITRNADDTEYVANPAPRYQSRGPVTYESFSEDQDTPVETRVRVNNQKYVQNPSIVSQSRITHNGARENVGYVENDRFLNTAPISNYNDSPSGITVVENYDTDAVDLTPVNEEREIPVEVNKVPLQRPQIQRYPNNFRPTSHWSNVARHQTYNAVPVPTNYEGDLVSNNPAPINDNGAPSVPIIQRPVSSEDEDEPRTPYSDNTNPDRNLYRQLTSGVQKYDLNKIVTNPQVKNILAANNKRFIVFHPNGTIESLDKVDLDSQTNSKFRLVHSTPKQSDVVTVVPKSEVVNETPAPPRAPTTIGKLPVRRLPPNLKPKVVDINTKSLPPPLPSTTSTPLPVEDTNLKVSSVIKPVGFPPQADESYSAPPPPPPSFEASPENDKIKIVPVFEPANDDNSKPKNTNEPEDEETSRPLPPNETQPLNDNTKPQSEEPVQPVNQNRFVRPYRPLPPYARRPILRPPFKPLPPYARNKFQPLFPRVEQPANVEKLNPVPENDDQPRENLPEVENGNPKPLNSEPYPKIENPQSDIESKPLPDIDQPAGNGKQTILKPQEKAVVYDGSFQPLEDDLVPTTPSNDITSTTLSPKEPENKLPKKPRRKLIRRQPTTTTPAPTPANPDKNPDDEIITISPIELITENVSDVPPTTPSPVKPPGPEDRKKDKKQSSTTPAPSKDDKGKTTTVSPITTTVAADDDDETETSKPTTESPGEDAKIVVSIDSQDDDEEAPQVFKTNCKTIQAYSDDEDGDIKIDLPKGKGKGDSAMWVKTTNQDFIDILTGNNDNDMDMIYVFNIDYRPIIEREKHTQIFPNGTVVVTTKETTYSGKNDSKPKVVTSTQTMQMEDYDSDED</sequence>
<feature type="compositionally biased region" description="Pro residues" evidence="1">
    <location>
        <begin position="842"/>
        <end position="851"/>
    </location>
</feature>
<feature type="region of interest" description="Disordered" evidence="1">
    <location>
        <begin position="1021"/>
        <end position="1046"/>
    </location>
</feature>
<feature type="signal peptide" evidence="2">
    <location>
        <begin position="1"/>
        <end position="20"/>
    </location>
</feature>
<evidence type="ECO:0000313" key="4">
    <source>
        <dbReference type="RefSeq" id="XP_022816686.1"/>
    </source>
</evidence>
<name>A0A9J7IIS7_SPOLT</name>
<feature type="compositionally biased region" description="Polar residues" evidence="1">
    <location>
        <begin position="618"/>
        <end position="627"/>
    </location>
</feature>
<dbReference type="KEGG" id="sliu:111349708"/>
<keyword evidence="2" id="KW-0732">Signal</keyword>
<feature type="region of interest" description="Disordered" evidence="1">
    <location>
        <begin position="489"/>
        <end position="508"/>
    </location>
</feature>
<feature type="chain" id="PRO_5039889706" evidence="2">
    <location>
        <begin position="21"/>
        <end position="1046"/>
    </location>
</feature>
<feature type="compositionally biased region" description="Polar residues" evidence="1">
    <location>
        <begin position="771"/>
        <end position="783"/>
    </location>
</feature>
<organism evidence="3 4">
    <name type="scientific">Spodoptera litura</name>
    <name type="common">Asian cotton leafworm</name>
    <dbReference type="NCBI Taxonomy" id="69820"/>
    <lineage>
        <taxon>Eukaryota</taxon>
        <taxon>Metazoa</taxon>
        <taxon>Ecdysozoa</taxon>
        <taxon>Arthropoda</taxon>
        <taxon>Hexapoda</taxon>
        <taxon>Insecta</taxon>
        <taxon>Pterygota</taxon>
        <taxon>Neoptera</taxon>
        <taxon>Endopterygota</taxon>
        <taxon>Lepidoptera</taxon>
        <taxon>Glossata</taxon>
        <taxon>Ditrysia</taxon>
        <taxon>Noctuoidea</taxon>
        <taxon>Noctuidae</taxon>
        <taxon>Amphipyrinae</taxon>
        <taxon>Spodoptera</taxon>
    </lineage>
</organism>
<keyword evidence="3" id="KW-1185">Reference proteome</keyword>
<evidence type="ECO:0000256" key="1">
    <source>
        <dbReference type="SAM" id="MobiDB-lite"/>
    </source>
</evidence>
<feature type="region of interest" description="Disordered" evidence="1">
    <location>
        <begin position="366"/>
        <end position="406"/>
    </location>
</feature>
<accession>A0A9J7IIS7</accession>
<evidence type="ECO:0000313" key="3">
    <source>
        <dbReference type="Proteomes" id="UP000301870"/>
    </source>
</evidence>
<dbReference type="Proteomes" id="UP000301870">
    <property type="component" value="Chromosome 9"/>
</dbReference>